<keyword evidence="3" id="KW-1185">Reference proteome</keyword>
<feature type="domain" description="DinB-like" evidence="1">
    <location>
        <begin position="22"/>
        <end position="148"/>
    </location>
</feature>
<dbReference type="InterPro" id="IPR024775">
    <property type="entry name" value="DinB-like"/>
</dbReference>
<reference evidence="2 3" key="1">
    <citation type="journal article" date="2018" name="Front. Microbiol.">
        <title>Hydrolytic Capabilities as a Key to Environmental Success: Chitinolytic and Cellulolytic Acidobacteria From Acidic Sub-arctic Soils and Boreal Peatlands.</title>
        <authorList>
            <person name="Belova S.E."/>
            <person name="Ravin N.V."/>
            <person name="Pankratov T.A."/>
            <person name="Rakitin A.L."/>
            <person name="Ivanova A.A."/>
            <person name="Beletsky A.V."/>
            <person name="Mardanov A.V."/>
            <person name="Sinninghe Damste J.S."/>
            <person name="Dedysh S.N."/>
        </authorList>
    </citation>
    <scope>NUCLEOTIDE SEQUENCE [LARGE SCALE GENOMIC DNA]</scope>
    <source>
        <strain evidence="2 3">SBC82</strain>
    </source>
</reference>
<name>A0A2Z5GA35_9BACT</name>
<dbReference type="EMBL" id="CP030840">
    <property type="protein sequence ID" value="AXC15889.1"/>
    <property type="molecule type" value="Genomic_DNA"/>
</dbReference>
<evidence type="ECO:0000259" key="1">
    <source>
        <dbReference type="Pfam" id="PF12867"/>
    </source>
</evidence>
<dbReference type="SUPFAM" id="SSF109854">
    <property type="entry name" value="DinB/YfiT-like putative metalloenzymes"/>
    <property type="match status" value="1"/>
</dbReference>
<dbReference type="Gene3D" id="1.20.120.450">
    <property type="entry name" value="dinb family like domain"/>
    <property type="match status" value="1"/>
</dbReference>
<dbReference type="OrthoDB" id="9798830at2"/>
<dbReference type="InterPro" id="IPR034660">
    <property type="entry name" value="DinB/YfiT-like"/>
</dbReference>
<dbReference type="Pfam" id="PF12867">
    <property type="entry name" value="DinB_2"/>
    <property type="match status" value="1"/>
</dbReference>
<organism evidence="2 3">
    <name type="scientific">Acidisarcina polymorpha</name>
    <dbReference type="NCBI Taxonomy" id="2211140"/>
    <lineage>
        <taxon>Bacteria</taxon>
        <taxon>Pseudomonadati</taxon>
        <taxon>Acidobacteriota</taxon>
        <taxon>Terriglobia</taxon>
        <taxon>Terriglobales</taxon>
        <taxon>Acidobacteriaceae</taxon>
        <taxon>Acidisarcina</taxon>
    </lineage>
</organism>
<dbReference type="AlphaFoldDB" id="A0A2Z5GA35"/>
<proteinExistence type="predicted"/>
<accession>A0A2Z5GA35</accession>
<sequence>MAIDIRELREQLVELLRGGSAHADVNSVLADFPTEKRAAKPQGAPYNAWQLLWHIHFTLHDLLDFCTNPKYLAPKWPDDYWPAEHVPPSEDAWDSVARGLQADLAEFQKIIMDPAENMYATIPWGDGQTVLREIFLAADHTSYHLGQIVLLRKQLDSWKS</sequence>
<dbReference type="KEGG" id="abas:ACPOL_6677"/>
<protein>
    <recommendedName>
        <fullName evidence="1">DinB-like domain-containing protein</fullName>
    </recommendedName>
</protein>
<evidence type="ECO:0000313" key="3">
    <source>
        <dbReference type="Proteomes" id="UP000253606"/>
    </source>
</evidence>
<dbReference type="Proteomes" id="UP000253606">
    <property type="component" value="Chromosome"/>
</dbReference>
<evidence type="ECO:0000313" key="2">
    <source>
        <dbReference type="EMBL" id="AXC15889.1"/>
    </source>
</evidence>
<gene>
    <name evidence="2" type="ORF">ACPOL_6677</name>
</gene>
<dbReference type="RefSeq" id="WP_114210477.1">
    <property type="nucleotide sequence ID" value="NZ_CP030840.1"/>
</dbReference>